<dbReference type="Pfam" id="PF10604">
    <property type="entry name" value="Polyketide_cyc2"/>
    <property type="match status" value="2"/>
</dbReference>
<reference evidence="2" key="1">
    <citation type="submission" date="2015-10" db="EMBL/GenBank/DDBJ databases">
        <authorList>
            <person name="Ju K.-S."/>
            <person name="Doroghazi J.R."/>
            <person name="Metcalf W.W."/>
        </authorList>
    </citation>
    <scope>NUCLEOTIDE SEQUENCE [LARGE SCALE GENOMIC DNA]</scope>
    <source>
        <strain evidence="2">NRRL 3151</strain>
    </source>
</reference>
<keyword evidence="2" id="KW-1185">Reference proteome</keyword>
<dbReference type="InterPro" id="IPR019587">
    <property type="entry name" value="Polyketide_cyclase/dehydratase"/>
</dbReference>
<gene>
    <name evidence="1" type="ORF">ADL12_25550</name>
</gene>
<dbReference type="Gene3D" id="3.30.530.20">
    <property type="match status" value="2"/>
</dbReference>
<dbReference type="EMBL" id="LLZG01000276">
    <property type="protein sequence ID" value="KUL31148.1"/>
    <property type="molecule type" value="Genomic_DNA"/>
</dbReference>
<dbReference type="RefSeq" id="WP_062705541.1">
    <property type="nucleotide sequence ID" value="NZ_LLZG01000276.1"/>
</dbReference>
<dbReference type="AlphaFoldDB" id="A0A101JQL2"/>
<protein>
    <submittedName>
        <fullName evidence="1">Cyclase</fullName>
    </submittedName>
</protein>
<accession>A0A101JQL2</accession>
<evidence type="ECO:0000313" key="1">
    <source>
        <dbReference type="EMBL" id="KUL31148.1"/>
    </source>
</evidence>
<dbReference type="Proteomes" id="UP000053923">
    <property type="component" value="Unassembled WGS sequence"/>
</dbReference>
<name>A0A101JQL2_9ACTN</name>
<comment type="caution">
    <text evidence="1">The sequence shown here is derived from an EMBL/GenBank/DDBJ whole genome shotgun (WGS) entry which is preliminary data.</text>
</comment>
<dbReference type="InterPro" id="IPR023393">
    <property type="entry name" value="START-like_dom_sf"/>
</dbReference>
<organism evidence="1 2">
    <name type="scientific">Streptomyces regalis</name>
    <dbReference type="NCBI Taxonomy" id="68262"/>
    <lineage>
        <taxon>Bacteria</taxon>
        <taxon>Bacillati</taxon>
        <taxon>Actinomycetota</taxon>
        <taxon>Actinomycetes</taxon>
        <taxon>Kitasatosporales</taxon>
        <taxon>Streptomycetaceae</taxon>
        <taxon>Streptomyces</taxon>
    </lineage>
</organism>
<dbReference type="CDD" id="cd08861">
    <property type="entry name" value="OtcD1_ARO-CYC_like"/>
    <property type="match status" value="2"/>
</dbReference>
<dbReference type="OrthoDB" id="3419705at2"/>
<dbReference type="SUPFAM" id="SSF55961">
    <property type="entry name" value="Bet v1-like"/>
    <property type="match status" value="2"/>
</dbReference>
<evidence type="ECO:0000313" key="2">
    <source>
        <dbReference type="Proteomes" id="UP000053923"/>
    </source>
</evidence>
<proteinExistence type="predicted"/>
<sequence>MSQPGLREVEHEITVSAPAAAVYRLIAEVRNWPRIFPPTIYVEREAQGEGAERIRIWATANGEAKNWTSRRTLDPEQLRITFRQEVSAPPVAAMGGTWIIEPVSGGESRVRLLHDYRAIDDDPKSLEWIDEAVDRNSRSELAALKNNVEAAHAAEDLTFSFEDTVQVNGSAKDVFDFINEAQAWPDRLPHVSTVRFEESTPGLQELEMDTRAKDGSVHTTKSYRVTFPHEKIAYKQVTLPALMTLHTGYWTFAENDAGVAASSQHTVTINTANIARILGPDATVEHAKEYVRNALSTNSRATLGHAKDYAEARA</sequence>